<dbReference type="RefSeq" id="WP_087104529.1">
    <property type="nucleotide sequence ID" value="NZ_FWFG01000081.1"/>
</dbReference>
<accession>A0A1X6X3E3</accession>
<dbReference type="InterPro" id="IPR007138">
    <property type="entry name" value="ABM_dom"/>
</dbReference>
<reference evidence="2 3" key="1">
    <citation type="submission" date="2017-02" db="EMBL/GenBank/DDBJ databases">
        <authorList>
            <person name="Peterson S.W."/>
        </authorList>
    </citation>
    <scope>NUCLEOTIDE SEQUENCE [LARGE SCALE GENOMIC DNA]</scope>
    <source>
        <strain evidence="2 3">CIP104813</strain>
    </source>
</reference>
<dbReference type="EMBL" id="FWFG01000081">
    <property type="protein sequence ID" value="SLM93189.1"/>
    <property type="molecule type" value="Genomic_DNA"/>
</dbReference>
<dbReference type="AlphaFoldDB" id="A0A1X6X3E3"/>
<protein>
    <submittedName>
        <fullName evidence="2">Arginase/agmatinase/formimionoglutamate hydrolase</fullName>
    </submittedName>
</protein>
<gene>
    <name evidence="2" type="ORF">FM110_09520</name>
</gene>
<sequence>MDTVRLQGRLICRDSQEAAIVAAHLPQQIELTRAEPGCISFAVDATEDPLVWTVDEEFEDAASFRAHQERVRDSDWGRATERIERAYTIDGL</sequence>
<dbReference type="Proteomes" id="UP000195981">
    <property type="component" value="Unassembled WGS sequence"/>
</dbReference>
<name>A0A1X6X3E3_9MICO</name>
<keyword evidence="3" id="KW-1185">Reference proteome</keyword>
<evidence type="ECO:0000313" key="2">
    <source>
        <dbReference type="EMBL" id="SLM93189.1"/>
    </source>
</evidence>
<keyword evidence="2" id="KW-0378">Hydrolase</keyword>
<dbReference type="InterPro" id="IPR011008">
    <property type="entry name" value="Dimeric_a/b-barrel"/>
</dbReference>
<evidence type="ECO:0000313" key="3">
    <source>
        <dbReference type="Proteomes" id="UP000195981"/>
    </source>
</evidence>
<feature type="domain" description="ABM" evidence="1">
    <location>
        <begin position="18"/>
        <end position="69"/>
    </location>
</feature>
<dbReference type="OrthoDB" id="9812192at2"/>
<evidence type="ECO:0000259" key="1">
    <source>
        <dbReference type="Pfam" id="PF03992"/>
    </source>
</evidence>
<dbReference type="Pfam" id="PF03992">
    <property type="entry name" value="ABM"/>
    <property type="match status" value="1"/>
</dbReference>
<proteinExistence type="predicted"/>
<dbReference type="Gene3D" id="3.30.70.100">
    <property type="match status" value="1"/>
</dbReference>
<dbReference type="GO" id="GO:0016787">
    <property type="term" value="F:hydrolase activity"/>
    <property type="evidence" value="ECO:0007669"/>
    <property type="project" value="UniProtKB-KW"/>
</dbReference>
<dbReference type="SUPFAM" id="SSF54909">
    <property type="entry name" value="Dimeric alpha+beta barrel"/>
    <property type="match status" value="1"/>
</dbReference>
<organism evidence="2 3">
    <name type="scientific">Brachybacterium nesterenkovii</name>
    <dbReference type="NCBI Taxonomy" id="47847"/>
    <lineage>
        <taxon>Bacteria</taxon>
        <taxon>Bacillati</taxon>
        <taxon>Actinomycetota</taxon>
        <taxon>Actinomycetes</taxon>
        <taxon>Micrococcales</taxon>
        <taxon>Dermabacteraceae</taxon>
        <taxon>Brachybacterium</taxon>
    </lineage>
</organism>